<keyword evidence="1" id="KW-0812">Transmembrane</keyword>
<keyword evidence="3" id="KW-1185">Reference proteome</keyword>
<feature type="transmembrane region" description="Helical" evidence="1">
    <location>
        <begin position="30"/>
        <end position="49"/>
    </location>
</feature>
<dbReference type="Proteomes" id="UP000660339">
    <property type="component" value="Unassembled WGS sequence"/>
</dbReference>
<feature type="transmembrane region" description="Helical" evidence="1">
    <location>
        <begin position="55"/>
        <end position="77"/>
    </location>
</feature>
<name>A0A8J3L4V3_9ACTN</name>
<sequence length="149" mass="15237">MSLLAEVGATRLAYAAAAYRGKALLLVSRFAAGLVITGLAVIGVSHVAVVPSPAFVALGLADFVTVGVGVVLCWPYLRVGGRGFVLSDEADQSPPWLIALLLLTVLVVVALAITSTSEKDVRVFLGMASFFASGIACWCGAAAKAARSS</sequence>
<proteinExistence type="predicted"/>
<gene>
    <name evidence="2" type="ORF">Cme02nite_04890</name>
</gene>
<dbReference type="AlphaFoldDB" id="A0A8J3L4V3"/>
<evidence type="ECO:0000256" key="1">
    <source>
        <dbReference type="SAM" id="Phobius"/>
    </source>
</evidence>
<reference evidence="2" key="1">
    <citation type="submission" date="2021-01" db="EMBL/GenBank/DDBJ databases">
        <title>Whole genome shotgun sequence of Catellatospora methionotrophica NBRC 14553.</title>
        <authorList>
            <person name="Komaki H."/>
            <person name="Tamura T."/>
        </authorList>
    </citation>
    <scope>NUCLEOTIDE SEQUENCE</scope>
    <source>
        <strain evidence="2">NBRC 14553</strain>
    </source>
</reference>
<evidence type="ECO:0000313" key="3">
    <source>
        <dbReference type="Proteomes" id="UP000660339"/>
    </source>
</evidence>
<feature type="transmembrane region" description="Helical" evidence="1">
    <location>
        <begin position="123"/>
        <end position="143"/>
    </location>
</feature>
<evidence type="ECO:0000313" key="2">
    <source>
        <dbReference type="EMBL" id="GIG12157.1"/>
    </source>
</evidence>
<comment type="caution">
    <text evidence="2">The sequence shown here is derived from an EMBL/GenBank/DDBJ whole genome shotgun (WGS) entry which is preliminary data.</text>
</comment>
<feature type="transmembrane region" description="Helical" evidence="1">
    <location>
        <begin position="97"/>
        <end position="117"/>
    </location>
</feature>
<keyword evidence="1" id="KW-0472">Membrane</keyword>
<organism evidence="2 3">
    <name type="scientific">Catellatospora methionotrophica</name>
    <dbReference type="NCBI Taxonomy" id="121620"/>
    <lineage>
        <taxon>Bacteria</taxon>
        <taxon>Bacillati</taxon>
        <taxon>Actinomycetota</taxon>
        <taxon>Actinomycetes</taxon>
        <taxon>Micromonosporales</taxon>
        <taxon>Micromonosporaceae</taxon>
        <taxon>Catellatospora</taxon>
    </lineage>
</organism>
<dbReference type="EMBL" id="BONJ01000001">
    <property type="protein sequence ID" value="GIG12157.1"/>
    <property type="molecule type" value="Genomic_DNA"/>
</dbReference>
<protein>
    <submittedName>
        <fullName evidence="2">Uncharacterized protein</fullName>
    </submittedName>
</protein>
<accession>A0A8J3L4V3</accession>
<keyword evidence="1" id="KW-1133">Transmembrane helix</keyword>